<accession>A0ABX1B4A0</accession>
<keyword evidence="1" id="KW-0812">Transmembrane</keyword>
<evidence type="ECO:0000313" key="2">
    <source>
        <dbReference type="EMBL" id="NJP89818.1"/>
    </source>
</evidence>
<feature type="transmembrane region" description="Helical" evidence="1">
    <location>
        <begin position="36"/>
        <end position="54"/>
    </location>
</feature>
<keyword evidence="1" id="KW-1133">Transmembrane helix</keyword>
<dbReference type="Proteomes" id="UP000696294">
    <property type="component" value="Unassembled WGS sequence"/>
</dbReference>
<name>A0ABX1B4A0_9ACTN</name>
<dbReference type="RefSeq" id="WP_168009026.1">
    <property type="nucleotide sequence ID" value="NZ_JAATEP010000005.1"/>
</dbReference>
<evidence type="ECO:0008006" key="4">
    <source>
        <dbReference type="Google" id="ProtNLM"/>
    </source>
</evidence>
<evidence type="ECO:0000313" key="3">
    <source>
        <dbReference type="Proteomes" id="UP000696294"/>
    </source>
</evidence>
<evidence type="ECO:0000256" key="1">
    <source>
        <dbReference type="SAM" id="Phobius"/>
    </source>
</evidence>
<sequence>MRRRLFVFWALVLVIFPLAGNLATNSLRIPHQFDAWLWAVLVVLAVLVAFRTYLDLQAPHSASPDEAAKTTLRFWGGRLEVSDVRIGLFRWGRRALIVPWSEVQDVRIGLGDDWQGDHAEAVAFAGCLLARPLPRSSLLTGGPGMSSFVPGIDRLVIVDLDRVGVKRHAVVAALAKHRP</sequence>
<reference evidence="2 3" key="1">
    <citation type="submission" date="2020-03" db="EMBL/GenBank/DDBJ databases">
        <title>WGS of actinomycetes isolated from Thailand.</title>
        <authorList>
            <person name="Thawai C."/>
        </authorList>
    </citation>
    <scope>NUCLEOTIDE SEQUENCE [LARGE SCALE GENOMIC DNA]</scope>
    <source>
        <strain evidence="2 3">FMUSA5-5</strain>
    </source>
</reference>
<organism evidence="2 3">
    <name type="scientific">Nonomuraea composti</name>
    <dbReference type="NCBI Taxonomy" id="2720023"/>
    <lineage>
        <taxon>Bacteria</taxon>
        <taxon>Bacillati</taxon>
        <taxon>Actinomycetota</taxon>
        <taxon>Actinomycetes</taxon>
        <taxon>Streptosporangiales</taxon>
        <taxon>Streptosporangiaceae</taxon>
        <taxon>Nonomuraea</taxon>
    </lineage>
</organism>
<proteinExistence type="predicted"/>
<keyword evidence="3" id="KW-1185">Reference proteome</keyword>
<keyword evidence="1" id="KW-0472">Membrane</keyword>
<comment type="caution">
    <text evidence="2">The sequence shown here is derived from an EMBL/GenBank/DDBJ whole genome shotgun (WGS) entry which is preliminary data.</text>
</comment>
<protein>
    <recommendedName>
        <fullName evidence="4">PH domain-containing protein</fullName>
    </recommendedName>
</protein>
<gene>
    <name evidence="2" type="ORF">HCN51_10225</name>
</gene>
<dbReference type="EMBL" id="JAATEP010000005">
    <property type="protein sequence ID" value="NJP89818.1"/>
    <property type="molecule type" value="Genomic_DNA"/>
</dbReference>